<dbReference type="AlphaFoldDB" id="A0A078KM57"/>
<dbReference type="SUPFAM" id="SSF53474">
    <property type="entry name" value="alpha/beta-Hydrolases"/>
    <property type="match status" value="1"/>
</dbReference>
<organism evidence="1 2">
    <name type="scientific">[Clostridium] cellulosi</name>
    <dbReference type="NCBI Taxonomy" id="29343"/>
    <lineage>
        <taxon>Bacteria</taxon>
        <taxon>Bacillati</taxon>
        <taxon>Bacillota</taxon>
        <taxon>Clostridia</taxon>
        <taxon>Eubacteriales</taxon>
        <taxon>Oscillospiraceae</taxon>
        <taxon>Oscillospiraceae incertae sedis</taxon>
    </lineage>
</organism>
<name>A0A078KM57_9FIRM</name>
<dbReference type="EC" id="3.1.-.-" evidence="1"/>
<dbReference type="PANTHER" id="PTHR48098">
    <property type="entry name" value="ENTEROCHELIN ESTERASE-RELATED"/>
    <property type="match status" value="1"/>
</dbReference>
<dbReference type="PANTHER" id="PTHR48098:SF1">
    <property type="entry name" value="DIACYLGLYCEROL ACYLTRANSFERASE_MYCOLYLTRANSFERASE AG85A"/>
    <property type="match status" value="1"/>
</dbReference>
<evidence type="ECO:0000313" key="2">
    <source>
        <dbReference type="Proteomes" id="UP000032431"/>
    </source>
</evidence>
<dbReference type="EMBL" id="LM995447">
    <property type="protein sequence ID" value="CDZ23538.1"/>
    <property type="molecule type" value="Genomic_DNA"/>
</dbReference>
<accession>A0A078KM57</accession>
<dbReference type="KEGG" id="ccel:CCDG5_0399"/>
<keyword evidence="2" id="KW-1185">Reference proteome</keyword>
<proteinExistence type="predicted"/>
<evidence type="ECO:0000313" key="1">
    <source>
        <dbReference type="EMBL" id="CDZ23538.1"/>
    </source>
</evidence>
<dbReference type="InterPro" id="IPR000801">
    <property type="entry name" value="Esterase-like"/>
</dbReference>
<dbReference type="InterPro" id="IPR050583">
    <property type="entry name" value="Mycobacterial_A85_antigen"/>
</dbReference>
<gene>
    <name evidence="1" type="primary">xynC</name>
    <name evidence="1" type="ORF">CCDG5_0399</name>
</gene>
<dbReference type="HOGENOM" id="CLU_037618_3_0_9"/>
<dbReference type="OrthoDB" id="9803578at2"/>
<dbReference type="PATRIC" id="fig|29343.3.peg.415"/>
<dbReference type="STRING" id="29343.CCDG5_0399"/>
<reference evidence="2" key="1">
    <citation type="submission" date="2014-07" db="EMBL/GenBank/DDBJ databases">
        <authorList>
            <person name="Wibberg D."/>
        </authorList>
    </citation>
    <scope>NUCLEOTIDE SEQUENCE [LARGE SCALE GENOMIC DNA]</scope>
    <source>
        <strain evidence="2">DG5</strain>
    </source>
</reference>
<keyword evidence="1" id="KW-0378">Hydrolase</keyword>
<dbReference type="Gene3D" id="3.40.50.1820">
    <property type="entry name" value="alpha/beta hydrolase"/>
    <property type="match status" value="1"/>
</dbReference>
<dbReference type="GO" id="GO:0016747">
    <property type="term" value="F:acyltransferase activity, transferring groups other than amino-acyl groups"/>
    <property type="evidence" value="ECO:0007669"/>
    <property type="project" value="TreeGrafter"/>
</dbReference>
<dbReference type="Pfam" id="PF00756">
    <property type="entry name" value="Esterase"/>
    <property type="match status" value="1"/>
</dbReference>
<sequence length="264" mass="29934">MALFQVDFYSKSLAGVMDFKVILPNDTVPEMVQGNPHYKRSAKTLFLLHGYSGSSKDWLTGSRIEELAGKYNLAVVMPSCRNSFYLDGKGTGNAYCQYVGKELVEYVRKTFGIAGKREDTYIGGLSMGGFGAIHTGLVFPDTFEKIVALSPALIIHNIENMKEGDKDFVADYYYYASVFGDLDKLENSPNNPEFLIRKLKKEGKRIPPIFRAIGTEDFLIEPNRAFAKFLKEENVPETYIESPGVHNWDFWNAYLEKSIKWLLE</sequence>
<dbReference type="Proteomes" id="UP000032431">
    <property type="component" value="Chromosome I"/>
</dbReference>
<dbReference type="InterPro" id="IPR029058">
    <property type="entry name" value="AB_hydrolase_fold"/>
</dbReference>
<dbReference type="GO" id="GO:0016787">
    <property type="term" value="F:hydrolase activity"/>
    <property type="evidence" value="ECO:0007669"/>
    <property type="project" value="UniProtKB-KW"/>
</dbReference>
<protein>
    <submittedName>
        <fullName evidence="1">Acetyl esterase</fullName>
        <ecNumber evidence="1">3.1.-.-</ecNumber>
    </submittedName>
</protein>